<proteinExistence type="predicted"/>
<feature type="modified residue" description="4-aspartylphosphate" evidence="5">
    <location>
        <position position="54"/>
    </location>
</feature>
<evidence type="ECO:0000313" key="9">
    <source>
        <dbReference type="Proteomes" id="UP001649230"/>
    </source>
</evidence>
<dbReference type="SMART" id="SM00448">
    <property type="entry name" value="REC"/>
    <property type="match status" value="1"/>
</dbReference>
<dbReference type="PROSITE" id="PS50110">
    <property type="entry name" value="RESPONSE_REGULATORY"/>
    <property type="match status" value="1"/>
</dbReference>
<dbReference type="SUPFAM" id="SSF52172">
    <property type="entry name" value="CheY-like"/>
    <property type="match status" value="1"/>
</dbReference>
<evidence type="ECO:0000256" key="5">
    <source>
        <dbReference type="PROSITE-ProRule" id="PRU00169"/>
    </source>
</evidence>
<reference evidence="8 9" key="1">
    <citation type="journal article" date="2024" name="Int. J. Syst. Evol. Microbiol.">
        <title>Paenibacillus hexagrammi sp. nov., a novel bacterium isolated from the gut content of Hexagrammos agrammus.</title>
        <authorList>
            <person name="Jung H.K."/>
            <person name="Kim D.G."/>
            <person name="Zin H."/>
            <person name="Park J."/>
            <person name="Jung H."/>
            <person name="Kim Y.O."/>
            <person name="Kong H.J."/>
            <person name="Kim J.W."/>
            <person name="Kim Y.S."/>
        </authorList>
    </citation>
    <scope>NUCLEOTIDE SEQUENCE [LARGE SCALE GENOMIC DNA]</scope>
    <source>
        <strain evidence="8 9">YPD9-1</strain>
    </source>
</reference>
<keyword evidence="4" id="KW-0804">Transcription</keyword>
<dbReference type="Proteomes" id="UP001649230">
    <property type="component" value="Chromosome"/>
</dbReference>
<feature type="domain" description="Response regulatory" evidence="7">
    <location>
        <begin position="3"/>
        <end position="117"/>
    </location>
</feature>
<organism evidence="8 9">
    <name type="scientific">Paenibacillus hexagrammi</name>
    <dbReference type="NCBI Taxonomy" id="2908839"/>
    <lineage>
        <taxon>Bacteria</taxon>
        <taxon>Bacillati</taxon>
        <taxon>Bacillota</taxon>
        <taxon>Bacilli</taxon>
        <taxon>Bacillales</taxon>
        <taxon>Paenibacillaceae</taxon>
        <taxon>Paenibacillus</taxon>
    </lineage>
</organism>
<dbReference type="InterPro" id="IPR039420">
    <property type="entry name" value="WalR-like"/>
</dbReference>
<evidence type="ECO:0000313" key="8">
    <source>
        <dbReference type="EMBL" id="UJF33981.1"/>
    </source>
</evidence>
<dbReference type="PANTHER" id="PTHR48111">
    <property type="entry name" value="REGULATOR OF RPOS"/>
    <property type="match status" value="1"/>
</dbReference>
<accession>A0ABY3SLC1</accession>
<keyword evidence="9" id="KW-1185">Reference proteome</keyword>
<keyword evidence="1 5" id="KW-0597">Phosphoprotein</keyword>
<feature type="region of interest" description="Disordered" evidence="6">
    <location>
        <begin position="196"/>
        <end position="220"/>
    </location>
</feature>
<evidence type="ECO:0000256" key="3">
    <source>
        <dbReference type="ARBA" id="ARBA00023125"/>
    </source>
</evidence>
<feature type="compositionally biased region" description="Low complexity" evidence="6">
    <location>
        <begin position="210"/>
        <end position="220"/>
    </location>
</feature>
<dbReference type="PANTHER" id="PTHR48111:SF69">
    <property type="entry name" value="RESPONSE REGULATOR RECEIVER"/>
    <property type="match status" value="1"/>
</dbReference>
<evidence type="ECO:0000256" key="6">
    <source>
        <dbReference type="SAM" id="MobiDB-lite"/>
    </source>
</evidence>
<dbReference type="InterPro" id="IPR011006">
    <property type="entry name" value="CheY-like_superfamily"/>
</dbReference>
<protein>
    <submittedName>
        <fullName evidence="8">Response regulator</fullName>
    </submittedName>
</protein>
<dbReference type="InterPro" id="IPR001789">
    <property type="entry name" value="Sig_transdc_resp-reg_receiver"/>
</dbReference>
<name>A0ABY3SLC1_9BACL</name>
<dbReference type="Gene3D" id="3.40.50.2300">
    <property type="match status" value="1"/>
</dbReference>
<gene>
    <name evidence="8" type="ORF">L0M14_01695</name>
</gene>
<keyword evidence="2" id="KW-0805">Transcription regulation</keyword>
<dbReference type="Pfam" id="PF00072">
    <property type="entry name" value="Response_reg"/>
    <property type="match status" value="1"/>
</dbReference>
<dbReference type="EMBL" id="CP090978">
    <property type="protein sequence ID" value="UJF33981.1"/>
    <property type="molecule type" value="Genomic_DNA"/>
</dbReference>
<sequence length="220" mass="23852">MLRAIIVDDEELSVKLLNNFLSGNGEIEVCHTFHHSLEAYEYVKSNPIHVAFLDISMPGIDGMGLSSLLHDLDPSIDVVFVTAHDDYAVRAFDMSALDYIMKPVDPQRLAKTLDKIRKKHRGGAAGSLMEPEQVKKLSRLIADGLAKLGVLNDSGGSAAIDRALAPKPAEDAPVEPLTAREAEILQELSRGCPIAKSRSVSESRRRRSKAMCSASMASSG</sequence>
<evidence type="ECO:0000259" key="7">
    <source>
        <dbReference type="PROSITE" id="PS50110"/>
    </source>
</evidence>
<evidence type="ECO:0000256" key="1">
    <source>
        <dbReference type="ARBA" id="ARBA00022553"/>
    </source>
</evidence>
<keyword evidence="3" id="KW-0238">DNA-binding</keyword>
<evidence type="ECO:0000256" key="2">
    <source>
        <dbReference type="ARBA" id="ARBA00023015"/>
    </source>
</evidence>
<evidence type="ECO:0000256" key="4">
    <source>
        <dbReference type="ARBA" id="ARBA00023163"/>
    </source>
</evidence>